<dbReference type="Gene3D" id="3.40.630.10">
    <property type="entry name" value="Zn peptidases"/>
    <property type="match status" value="1"/>
</dbReference>
<feature type="binding site" evidence="9">
    <location>
        <position position="171"/>
    </location>
    <ligand>
        <name>Zn(2+)</name>
        <dbReference type="ChEBI" id="CHEBI:29105"/>
        <label>2</label>
    </ligand>
</feature>
<organism evidence="11 12">
    <name type="scientific">Ceratodon purpureus</name>
    <name type="common">Fire moss</name>
    <name type="synonym">Dicranum purpureum</name>
    <dbReference type="NCBI Taxonomy" id="3225"/>
    <lineage>
        <taxon>Eukaryota</taxon>
        <taxon>Viridiplantae</taxon>
        <taxon>Streptophyta</taxon>
        <taxon>Embryophyta</taxon>
        <taxon>Bryophyta</taxon>
        <taxon>Bryophytina</taxon>
        <taxon>Bryopsida</taxon>
        <taxon>Dicranidae</taxon>
        <taxon>Pseudoditrichales</taxon>
        <taxon>Ditrichaceae</taxon>
        <taxon>Ceratodon</taxon>
    </lineage>
</organism>
<evidence type="ECO:0000256" key="1">
    <source>
        <dbReference type="ARBA" id="ARBA00004496"/>
    </source>
</evidence>
<dbReference type="GO" id="GO:0046872">
    <property type="term" value="F:metal ion binding"/>
    <property type="evidence" value="ECO:0007669"/>
    <property type="project" value="UniProtKB-KW"/>
</dbReference>
<evidence type="ECO:0000256" key="5">
    <source>
        <dbReference type="ARBA" id="ARBA00022801"/>
    </source>
</evidence>
<proteinExistence type="predicted"/>
<feature type="signal peptide" evidence="10">
    <location>
        <begin position="1"/>
        <end position="30"/>
    </location>
</feature>
<name>A0A8T0GBD3_CERPU</name>
<evidence type="ECO:0000256" key="8">
    <source>
        <dbReference type="PIRSR" id="PIRSR036696-1"/>
    </source>
</evidence>
<feature type="binding site" evidence="9">
    <location>
        <position position="136"/>
    </location>
    <ligand>
        <name>Zn(2+)</name>
        <dbReference type="ChEBI" id="CHEBI:29105"/>
        <label>2</label>
    </ligand>
</feature>
<dbReference type="EC" id="3.5.1.14" evidence="2"/>
<dbReference type="Gene3D" id="1.10.150.900">
    <property type="match status" value="1"/>
</dbReference>
<comment type="subcellular location">
    <subcellularLocation>
        <location evidence="1">Cytoplasm</location>
    </subcellularLocation>
</comment>
<evidence type="ECO:0000256" key="2">
    <source>
        <dbReference type="ARBA" id="ARBA00011913"/>
    </source>
</evidence>
<evidence type="ECO:0000256" key="7">
    <source>
        <dbReference type="ARBA" id="ARBA00029656"/>
    </source>
</evidence>
<protein>
    <recommendedName>
        <fullName evidence="2">N-acyl-aliphatic-L-amino acid amidohydrolase</fullName>
        <ecNumber evidence="2">3.5.1.14</ecNumber>
    </recommendedName>
    <alternativeName>
        <fullName evidence="7">N-acyl-L-amino-acid amidohydrolase</fullName>
    </alternativeName>
</protein>
<dbReference type="NCBIfam" id="TIGR01880">
    <property type="entry name" value="Ac-peptdase-euk"/>
    <property type="match status" value="1"/>
</dbReference>
<accession>A0A8T0GBD3</accession>
<keyword evidence="5" id="KW-0378">Hydrolase</keyword>
<dbReference type="GO" id="GO:0005737">
    <property type="term" value="C:cytoplasm"/>
    <property type="evidence" value="ECO:0007669"/>
    <property type="project" value="UniProtKB-SubCell"/>
</dbReference>
<dbReference type="SUPFAM" id="SSF53187">
    <property type="entry name" value="Zn-dependent exopeptidases"/>
    <property type="match status" value="1"/>
</dbReference>
<keyword evidence="10" id="KW-0732">Signal</keyword>
<dbReference type="PIRSF" id="PIRSF036696">
    <property type="entry name" value="ACY-1"/>
    <property type="match status" value="1"/>
</dbReference>
<dbReference type="FunFam" id="3.30.70.360:FF:000009">
    <property type="entry name" value="aminoacylase-1 isoform X1"/>
    <property type="match status" value="1"/>
</dbReference>
<dbReference type="InterPro" id="IPR052083">
    <property type="entry name" value="Aminoacylase-1_M20A"/>
</dbReference>
<dbReference type="Gene3D" id="3.30.70.360">
    <property type="match status" value="1"/>
</dbReference>
<dbReference type="PROSITE" id="PS00758">
    <property type="entry name" value="ARGE_DAPE_CPG2_1"/>
    <property type="match status" value="1"/>
</dbReference>
<feature type="active site" description="Proton acceptor" evidence="8">
    <location>
        <position position="170"/>
    </location>
</feature>
<feature type="binding site" evidence="9">
    <location>
        <position position="198"/>
    </location>
    <ligand>
        <name>Zn(2+)</name>
        <dbReference type="ChEBI" id="CHEBI:29105"/>
        <label>1</label>
    </ligand>
</feature>
<evidence type="ECO:0000313" key="12">
    <source>
        <dbReference type="Proteomes" id="UP000822688"/>
    </source>
</evidence>
<dbReference type="Proteomes" id="UP000822688">
    <property type="component" value="Chromosome 12"/>
</dbReference>
<evidence type="ECO:0000256" key="6">
    <source>
        <dbReference type="ARBA" id="ARBA00022833"/>
    </source>
</evidence>
<dbReference type="CDD" id="cd05646">
    <property type="entry name" value="M20_AcylaseI_like"/>
    <property type="match status" value="1"/>
</dbReference>
<feature type="binding site" evidence="9">
    <location>
        <position position="407"/>
    </location>
    <ligand>
        <name>Zn(2+)</name>
        <dbReference type="ChEBI" id="CHEBI:29105"/>
        <label>2</label>
    </ligand>
</feature>
<feature type="active site" evidence="8">
    <location>
        <position position="105"/>
    </location>
</feature>
<dbReference type="PANTHER" id="PTHR45892">
    <property type="entry name" value="AMINOACYLASE-1"/>
    <property type="match status" value="1"/>
</dbReference>
<keyword evidence="12" id="KW-1185">Reference proteome</keyword>
<dbReference type="InterPro" id="IPR001261">
    <property type="entry name" value="ArgE/DapE_CS"/>
</dbReference>
<dbReference type="GO" id="GO:0006520">
    <property type="term" value="P:amino acid metabolic process"/>
    <property type="evidence" value="ECO:0007669"/>
    <property type="project" value="InterPro"/>
</dbReference>
<feature type="chain" id="PRO_5035920786" description="N-acyl-aliphatic-L-amino acid amidohydrolase" evidence="10">
    <location>
        <begin position="31"/>
        <end position="442"/>
    </location>
</feature>
<comment type="caution">
    <text evidence="11">The sequence shown here is derived from an EMBL/GenBank/DDBJ whole genome shotgun (WGS) entry which is preliminary data.</text>
</comment>
<comment type="cofactor">
    <cofactor evidence="9">
        <name>Zn(2+)</name>
        <dbReference type="ChEBI" id="CHEBI:29105"/>
    </cofactor>
    <text evidence="9">Binds 2 Zn(2+) ions per subunit.</text>
</comment>
<keyword evidence="3" id="KW-0963">Cytoplasm</keyword>
<feature type="binding site" evidence="9">
    <location>
        <position position="136"/>
    </location>
    <ligand>
        <name>Zn(2+)</name>
        <dbReference type="ChEBI" id="CHEBI:29105"/>
        <label>1</label>
    </ligand>
</feature>
<gene>
    <name evidence="11" type="ORF">KC19_12G147500</name>
</gene>
<evidence type="ECO:0000256" key="10">
    <source>
        <dbReference type="SAM" id="SignalP"/>
    </source>
</evidence>
<dbReference type="EMBL" id="CM026433">
    <property type="protein sequence ID" value="KAG0555148.1"/>
    <property type="molecule type" value="Genomic_DNA"/>
</dbReference>
<sequence length="442" mass="48508">MDDEQVGAAGIGRFLCIVAVVGSSACCVSSWEDDPVSRFKAYLRIETAHPSPDYGAAAEFLLAQAREIGLEAQRLEFVEGKPVVLITWIGLDPSLPSVLLNSHTDVVPAEKEKWAHDPFLGFEDGDGNIYGRGAQDMKSVGMQYLEAIRHLKSSGFQPTRSVHVSYVPDEEYGGVDGMARLVGSPDFAKLNVGINLDEGLACSEDFYRVFFGERSVWKLTIKAVGEPGHGAKMYDGSAMENLRESLGAIYKFREAQFQMLKDGLKTEGEVVAINNVFLRAGTPTPSGFVMNLQASEAEAGFDVRVPPLVGIEELETEIRTKWAPASRNLTYTITPLEPRPTKGLRLPTSASDMNPWWDLFKDAVQRAGGKLGAPMIRPSATDSRYVRNLGTPALGFSPMSNTPSLLHDHNEFLNVREYLKGIKVYSEVIKSFSGFVDITHSH</sequence>
<evidence type="ECO:0000256" key="3">
    <source>
        <dbReference type="ARBA" id="ARBA00022490"/>
    </source>
</evidence>
<dbReference type="GO" id="GO:0004046">
    <property type="term" value="F:aminoacylase activity"/>
    <property type="evidence" value="ECO:0007669"/>
    <property type="project" value="UniProtKB-EC"/>
</dbReference>
<keyword evidence="4 9" id="KW-0479">Metal-binding</keyword>
<evidence type="ECO:0000256" key="9">
    <source>
        <dbReference type="PIRSR" id="PIRSR036696-2"/>
    </source>
</evidence>
<dbReference type="FunFam" id="3.40.630.10:FF:000019">
    <property type="entry name" value="Aminoacylase 1"/>
    <property type="match status" value="1"/>
</dbReference>
<reference evidence="11" key="1">
    <citation type="submission" date="2020-06" db="EMBL/GenBank/DDBJ databases">
        <title>WGS assembly of Ceratodon purpureus strain R40.</title>
        <authorList>
            <person name="Carey S.B."/>
            <person name="Jenkins J."/>
            <person name="Shu S."/>
            <person name="Lovell J.T."/>
            <person name="Sreedasyam A."/>
            <person name="Maumus F."/>
            <person name="Tiley G.P."/>
            <person name="Fernandez-Pozo N."/>
            <person name="Barry K."/>
            <person name="Chen C."/>
            <person name="Wang M."/>
            <person name="Lipzen A."/>
            <person name="Daum C."/>
            <person name="Saski C.A."/>
            <person name="Payton A.C."/>
            <person name="Mcbreen J.C."/>
            <person name="Conrad R.E."/>
            <person name="Kollar L.M."/>
            <person name="Olsson S."/>
            <person name="Huttunen S."/>
            <person name="Landis J.B."/>
            <person name="Wickett N.J."/>
            <person name="Johnson M.G."/>
            <person name="Rensing S.A."/>
            <person name="Grimwood J."/>
            <person name="Schmutz J."/>
            <person name="Mcdaniel S.F."/>
        </authorList>
    </citation>
    <scope>NUCLEOTIDE SEQUENCE</scope>
    <source>
        <strain evidence="11">R40</strain>
    </source>
</reference>
<dbReference type="InterPro" id="IPR010159">
    <property type="entry name" value="N-acyl_aa_amidohydrolase"/>
</dbReference>
<keyword evidence="6 9" id="KW-0862">Zinc</keyword>
<dbReference type="InterPro" id="IPR002933">
    <property type="entry name" value="Peptidase_M20"/>
</dbReference>
<dbReference type="PANTHER" id="PTHR45892:SF1">
    <property type="entry name" value="AMINOACYLASE-1"/>
    <property type="match status" value="1"/>
</dbReference>
<evidence type="ECO:0000313" key="11">
    <source>
        <dbReference type="EMBL" id="KAG0555148.1"/>
    </source>
</evidence>
<feature type="binding site" evidence="9">
    <location>
        <position position="103"/>
    </location>
    <ligand>
        <name>Zn(2+)</name>
        <dbReference type="ChEBI" id="CHEBI:29105"/>
        <label>1</label>
    </ligand>
</feature>
<evidence type="ECO:0000256" key="4">
    <source>
        <dbReference type="ARBA" id="ARBA00022723"/>
    </source>
</evidence>
<dbReference type="FunFam" id="1.10.150.900:FF:000001">
    <property type="entry name" value="Aminoacylase-1, putative"/>
    <property type="match status" value="1"/>
</dbReference>
<dbReference type="AlphaFoldDB" id="A0A8T0GBD3"/>
<dbReference type="Pfam" id="PF01546">
    <property type="entry name" value="Peptidase_M20"/>
    <property type="match status" value="1"/>
</dbReference>